<name>A0ABN3RXE5_9ACTN</name>
<protein>
    <submittedName>
        <fullName evidence="3">Cytochrome P450</fullName>
    </submittedName>
</protein>
<accession>A0ABN3RXE5</accession>
<gene>
    <name evidence="3" type="ORF">GCM10009864_33960</name>
</gene>
<evidence type="ECO:0000313" key="3">
    <source>
        <dbReference type="EMBL" id="GAA2663121.1"/>
    </source>
</evidence>
<sequence length="409" mass="44530">MTTPSSGPNIMDPALIADPYGGFDRLREEAPLVRGQSADSTPTWYATRYDDVRAVLADPRFVVDPELTPGTEAVDNRNRMLDMLELPAEFLPYLSESVLDVDGDRHTRLRGLATRAFTARRVNALRPRVEAITASLLDSFGDSVELISEFAYPLPIAVICELVGIPEEDRGLWRTAGSALTSIAPGSKGAAAHELIEYTHALVDRRRAAPADDLISDLLRVQDEDGDRLSDVELVTMLLGLATAGHETTANLIGNGALALLSHPDQLEALRRTPDLWPTAVDELVRSCGSILITQLRYATEDIEVGGQTVKAGEAVQPVVVAANRDPREFSRPECLDVTRRSGKPGDGHVGFGLGAHYCLGAALARQECEVALRSLFDRFPRLALATREHTWVPVPGLRQLTSLPLKLH</sequence>
<comment type="caution">
    <text evidence="3">The sequence shown here is derived from an EMBL/GenBank/DDBJ whole genome shotgun (WGS) entry which is preliminary data.</text>
</comment>
<dbReference type="PANTHER" id="PTHR46696">
    <property type="entry name" value="P450, PUTATIVE (EUROFUNG)-RELATED"/>
    <property type="match status" value="1"/>
</dbReference>
<dbReference type="CDD" id="cd11029">
    <property type="entry name" value="CYP107-like"/>
    <property type="match status" value="1"/>
</dbReference>
<organism evidence="3 4">
    <name type="scientific">Streptomyces lunalinharesii</name>
    <dbReference type="NCBI Taxonomy" id="333384"/>
    <lineage>
        <taxon>Bacteria</taxon>
        <taxon>Bacillati</taxon>
        <taxon>Actinomycetota</taxon>
        <taxon>Actinomycetes</taxon>
        <taxon>Kitasatosporales</taxon>
        <taxon>Streptomycetaceae</taxon>
        <taxon>Streptomyces</taxon>
    </lineage>
</organism>
<dbReference type="SUPFAM" id="SSF48264">
    <property type="entry name" value="Cytochrome P450"/>
    <property type="match status" value="1"/>
</dbReference>
<keyword evidence="2" id="KW-0408">Iron</keyword>
<reference evidence="3 4" key="1">
    <citation type="journal article" date="2019" name="Int. J. Syst. Evol. Microbiol.">
        <title>The Global Catalogue of Microorganisms (GCM) 10K type strain sequencing project: providing services to taxonomists for standard genome sequencing and annotation.</title>
        <authorList>
            <consortium name="The Broad Institute Genomics Platform"/>
            <consortium name="The Broad Institute Genome Sequencing Center for Infectious Disease"/>
            <person name="Wu L."/>
            <person name="Ma J."/>
        </authorList>
    </citation>
    <scope>NUCLEOTIDE SEQUENCE [LARGE SCALE GENOMIC DNA]</scope>
    <source>
        <strain evidence="3 4">JCM 16374</strain>
    </source>
</reference>
<dbReference type="InterPro" id="IPR036396">
    <property type="entry name" value="Cyt_P450_sf"/>
</dbReference>
<keyword evidence="2" id="KW-0560">Oxidoreductase</keyword>
<evidence type="ECO:0000313" key="4">
    <source>
        <dbReference type="Proteomes" id="UP001500994"/>
    </source>
</evidence>
<comment type="similarity">
    <text evidence="1 2">Belongs to the cytochrome P450 family.</text>
</comment>
<proteinExistence type="inferred from homology"/>
<dbReference type="InterPro" id="IPR002397">
    <property type="entry name" value="Cyt_P450_B"/>
</dbReference>
<dbReference type="Proteomes" id="UP001500994">
    <property type="component" value="Unassembled WGS sequence"/>
</dbReference>
<dbReference type="EMBL" id="BAAARK010000009">
    <property type="protein sequence ID" value="GAA2663121.1"/>
    <property type="molecule type" value="Genomic_DNA"/>
</dbReference>
<dbReference type="PANTHER" id="PTHR46696:SF1">
    <property type="entry name" value="CYTOCHROME P450 YJIB-RELATED"/>
    <property type="match status" value="1"/>
</dbReference>
<dbReference type="InterPro" id="IPR001128">
    <property type="entry name" value="Cyt_P450"/>
</dbReference>
<dbReference type="Gene3D" id="1.10.630.10">
    <property type="entry name" value="Cytochrome P450"/>
    <property type="match status" value="1"/>
</dbReference>
<evidence type="ECO:0000256" key="1">
    <source>
        <dbReference type="ARBA" id="ARBA00010617"/>
    </source>
</evidence>
<dbReference type="Pfam" id="PF00067">
    <property type="entry name" value="p450"/>
    <property type="match status" value="2"/>
</dbReference>
<keyword evidence="2" id="KW-0479">Metal-binding</keyword>
<dbReference type="InterPro" id="IPR017972">
    <property type="entry name" value="Cyt_P450_CS"/>
</dbReference>
<dbReference type="PROSITE" id="PS00086">
    <property type="entry name" value="CYTOCHROME_P450"/>
    <property type="match status" value="1"/>
</dbReference>
<keyword evidence="2" id="KW-0503">Monooxygenase</keyword>
<dbReference type="PRINTS" id="PR00359">
    <property type="entry name" value="BP450"/>
</dbReference>
<keyword evidence="4" id="KW-1185">Reference proteome</keyword>
<keyword evidence="2" id="KW-0349">Heme</keyword>
<evidence type="ECO:0000256" key="2">
    <source>
        <dbReference type="RuleBase" id="RU000461"/>
    </source>
</evidence>
<dbReference type="RefSeq" id="WP_344576414.1">
    <property type="nucleotide sequence ID" value="NZ_BAAARK010000009.1"/>
</dbReference>